<comment type="caution">
    <text evidence="1">The sequence shown here is derived from an EMBL/GenBank/DDBJ whole genome shotgun (WGS) entry which is preliminary data.</text>
</comment>
<evidence type="ECO:0000313" key="2">
    <source>
        <dbReference type="Proteomes" id="UP001056120"/>
    </source>
</evidence>
<proteinExistence type="predicted"/>
<reference evidence="2" key="1">
    <citation type="journal article" date="2022" name="Mol. Ecol. Resour.">
        <title>The genomes of chicory, endive, great burdock and yacon provide insights into Asteraceae palaeo-polyploidization history and plant inulin production.</title>
        <authorList>
            <person name="Fan W."/>
            <person name="Wang S."/>
            <person name="Wang H."/>
            <person name="Wang A."/>
            <person name="Jiang F."/>
            <person name="Liu H."/>
            <person name="Zhao H."/>
            <person name="Xu D."/>
            <person name="Zhang Y."/>
        </authorList>
    </citation>
    <scope>NUCLEOTIDE SEQUENCE [LARGE SCALE GENOMIC DNA]</scope>
    <source>
        <strain evidence="2">cv. Yunnan</strain>
    </source>
</reference>
<organism evidence="1 2">
    <name type="scientific">Smallanthus sonchifolius</name>
    <dbReference type="NCBI Taxonomy" id="185202"/>
    <lineage>
        <taxon>Eukaryota</taxon>
        <taxon>Viridiplantae</taxon>
        <taxon>Streptophyta</taxon>
        <taxon>Embryophyta</taxon>
        <taxon>Tracheophyta</taxon>
        <taxon>Spermatophyta</taxon>
        <taxon>Magnoliopsida</taxon>
        <taxon>eudicotyledons</taxon>
        <taxon>Gunneridae</taxon>
        <taxon>Pentapetalae</taxon>
        <taxon>asterids</taxon>
        <taxon>campanulids</taxon>
        <taxon>Asterales</taxon>
        <taxon>Asteraceae</taxon>
        <taxon>Asteroideae</taxon>
        <taxon>Heliantheae alliance</taxon>
        <taxon>Millerieae</taxon>
        <taxon>Smallanthus</taxon>
    </lineage>
</organism>
<dbReference type="Proteomes" id="UP001056120">
    <property type="component" value="Linkage Group LG19"/>
</dbReference>
<name>A0ACB9DCT3_9ASTR</name>
<accession>A0ACB9DCT3</accession>
<dbReference type="EMBL" id="CM042036">
    <property type="protein sequence ID" value="KAI3744419.1"/>
    <property type="molecule type" value="Genomic_DNA"/>
</dbReference>
<evidence type="ECO:0000313" key="1">
    <source>
        <dbReference type="EMBL" id="KAI3744419.1"/>
    </source>
</evidence>
<protein>
    <submittedName>
        <fullName evidence="1">Uncharacterized protein</fullName>
    </submittedName>
</protein>
<sequence>MAAPSQWSTGLCDCSEDSSSCSLTYCCPCIFFGRIAEIVGKGNTCWEGNLGSQNRGVVMPPVGPSEMKR</sequence>
<reference evidence="1 2" key="2">
    <citation type="journal article" date="2022" name="Mol. Ecol. Resour.">
        <title>The genomes of chicory, endive, great burdock and yacon provide insights into Asteraceae paleo-polyploidization history and plant inulin production.</title>
        <authorList>
            <person name="Fan W."/>
            <person name="Wang S."/>
            <person name="Wang H."/>
            <person name="Wang A."/>
            <person name="Jiang F."/>
            <person name="Liu H."/>
            <person name="Zhao H."/>
            <person name="Xu D."/>
            <person name="Zhang Y."/>
        </authorList>
    </citation>
    <scope>NUCLEOTIDE SEQUENCE [LARGE SCALE GENOMIC DNA]</scope>
    <source>
        <strain evidence="2">cv. Yunnan</strain>
        <tissue evidence="1">Leaves</tissue>
    </source>
</reference>
<keyword evidence="2" id="KW-1185">Reference proteome</keyword>
<gene>
    <name evidence="1" type="ORF">L1987_57499</name>
</gene>